<feature type="domain" description="DC1" evidence="2">
    <location>
        <begin position="190"/>
        <end position="237"/>
    </location>
</feature>
<feature type="domain" description="DC1" evidence="2">
    <location>
        <begin position="301"/>
        <end position="351"/>
    </location>
</feature>
<reference evidence="5 6" key="1">
    <citation type="journal article" date="2014" name="Science">
        <title>Plant genetics. Early allopolyploid evolution in the post-Neolithic Brassica napus oilseed genome.</title>
        <authorList>
            <person name="Chalhoub B."/>
            <person name="Denoeud F."/>
            <person name="Liu S."/>
            <person name="Parkin I.A."/>
            <person name="Tang H."/>
            <person name="Wang X."/>
            <person name="Chiquet J."/>
            <person name="Belcram H."/>
            <person name="Tong C."/>
            <person name="Samans B."/>
            <person name="Correa M."/>
            <person name="Da Silva C."/>
            <person name="Just J."/>
            <person name="Falentin C."/>
            <person name="Koh C.S."/>
            <person name="Le Clainche I."/>
            <person name="Bernard M."/>
            <person name="Bento P."/>
            <person name="Noel B."/>
            <person name="Labadie K."/>
            <person name="Alberti A."/>
            <person name="Charles M."/>
            <person name="Arnaud D."/>
            <person name="Guo H."/>
            <person name="Daviaud C."/>
            <person name="Alamery S."/>
            <person name="Jabbari K."/>
            <person name="Zhao M."/>
            <person name="Edger P.P."/>
            <person name="Chelaifa H."/>
            <person name="Tack D."/>
            <person name="Lassalle G."/>
            <person name="Mestiri I."/>
            <person name="Schnel N."/>
            <person name="Le Paslier M.C."/>
            <person name="Fan G."/>
            <person name="Renault V."/>
            <person name="Bayer P.E."/>
            <person name="Golicz A.A."/>
            <person name="Manoli S."/>
            <person name="Lee T.H."/>
            <person name="Thi V.H."/>
            <person name="Chalabi S."/>
            <person name="Hu Q."/>
            <person name="Fan C."/>
            <person name="Tollenaere R."/>
            <person name="Lu Y."/>
            <person name="Battail C."/>
            <person name="Shen J."/>
            <person name="Sidebottom C.H."/>
            <person name="Wang X."/>
            <person name="Canaguier A."/>
            <person name="Chauveau A."/>
            <person name="Berard A."/>
            <person name="Deniot G."/>
            <person name="Guan M."/>
            <person name="Liu Z."/>
            <person name="Sun F."/>
            <person name="Lim Y.P."/>
            <person name="Lyons E."/>
            <person name="Town C.D."/>
            <person name="Bancroft I."/>
            <person name="Wang X."/>
            <person name="Meng J."/>
            <person name="Ma J."/>
            <person name="Pires J.C."/>
            <person name="King G.J."/>
            <person name="Brunel D."/>
            <person name="Delourme R."/>
            <person name="Renard M."/>
            <person name="Aury J.M."/>
            <person name="Adams K.L."/>
            <person name="Batley J."/>
            <person name="Snowdon R.J."/>
            <person name="Tost J."/>
            <person name="Edwards D."/>
            <person name="Zhou Y."/>
            <person name="Hua W."/>
            <person name="Sharpe A.G."/>
            <person name="Paterson A.H."/>
            <person name="Guan C."/>
            <person name="Wincker P."/>
        </authorList>
    </citation>
    <scope>NUCLEOTIDE SEQUENCE [LARGE SCALE GENOMIC DNA]</scope>
    <source>
        <strain evidence="6">cv. Darmor-bzh</strain>
    </source>
</reference>
<keyword evidence="6" id="KW-1185">Reference proteome</keyword>
<gene>
    <name evidence="5" type="primary">BnaA09g00640D</name>
    <name evidence="5" type="ORF">GSBRNA2T00018405001</name>
</gene>
<dbReference type="PaxDb" id="3708-A0A078G6F6"/>
<dbReference type="SUPFAM" id="SSF57889">
    <property type="entry name" value="Cysteine-rich domain"/>
    <property type="match status" value="5"/>
</dbReference>
<protein>
    <submittedName>
        <fullName evidence="5">BnaA09g00640D protein</fullName>
    </submittedName>
</protein>
<dbReference type="InterPro" id="IPR046867">
    <property type="entry name" value="AldOxase/xan_DH_MoCoBD2"/>
</dbReference>
<evidence type="ECO:0000313" key="5">
    <source>
        <dbReference type="EMBL" id="CDY22035.1"/>
    </source>
</evidence>
<dbReference type="PANTHER" id="PTHR32410:SF154">
    <property type="entry name" value="CHP-RICH ZINC FINGER PROTEIN-LIKE-RELATED"/>
    <property type="match status" value="1"/>
</dbReference>
<dbReference type="InterPro" id="IPR004146">
    <property type="entry name" value="DC1"/>
</dbReference>
<dbReference type="Gramene" id="CDY22035">
    <property type="protein sequence ID" value="CDY22035"/>
    <property type="gene ID" value="GSBRNA2T00018405001"/>
</dbReference>
<feature type="domain" description="DC1-like C-terminal" evidence="4">
    <location>
        <begin position="622"/>
        <end position="663"/>
    </location>
</feature>
<dbReference type="Pfam" id="PF22926">
    <property type="entry name" value="C1-like_CT"/>
    <property type="match status" value="1"/>
</dbReference>
<dbReference type="InterPro" id="IPR037165">
    <property type="entry name" value="AldOxase/xan_DH_Mopterin-bd_sf"/>
</dbReference>
<evidence type="ECO:0000313" key="6">
    <source>
        <dbReference type="Proteomes" id="UP000028999"/>
    </source>
</evidence>
<dbReference type="Pfam" id="PF20256">
    <property type="entry name" value="MoCoBD_2"/>
    <property type="match status" value="1"/>
</dbReference>
<evidence type="ECO:0000259" key="4">
    <source>
        <dbReference type="Pfam" id="PF22926"/>
    </source>
</evidence>
<dbReference type="SUPFAM" id="SSF56003">
    <property type="entry name" value="Molybdenum cofactor-binding domain"/>
    <property type="match status" value="1"/>
</dbReference>
<dbReference type="PANTHER" id="PTHR32410">
    <property type="entry name" value="CYSTEINE/HISTIDINE-RICH C1 DOMAIN FAMILY PROTEIN"/>
    <property type="match status" value="1"/>
</dbReference>
<sequence>MGLGSKWFSLDTPATPERIRMACLDEFTSPFVKQMESEGVSLPLIHEHPMKPWNDLRKGDCCQRFVSQSDGYYCKTCDFFLHKECGELSEFIIDHPAHPDHTLQLRHDKGGNICDSCGRKIVNLCYRCEMCDFDVDLHCAKYPPPDVIDNFETHPHKLTLLKEQTEFECSAKCRKGASELNYSPEVNHSYHSLHPLKLLTGPPPHYSDGKCRLCGTDIGEYFYHCSSCNFTVDLPCVFNPPPKSSADPKVHDHQLTLLPRLDSFTCNACGLKGDRSPYACFDCGFMIHQDCLGLPRVININRHDHRVSRTSVLGDTAMNSVCRVCRKKVDWTYGGFSCKRCPGYVVHSKCATRKDVWNGKELEGIPEEEEDIEPYVVIDENTIQHFSHKEHYLRRIHGNGVWYEENKRCSACIHLIGLQSFYGCVDCDFYLHHKCAECPKMKRHVLHNDRLTLVTNEELEVFNCLVCDRASSGFMYKDGNRKLDVLCGSVSEPFFHPSHIHHPLYYIPTEEEEICNGCNRREHHMLRCIEGDCGFVLGFKCATLPQVVKHIVDDHPLSLCYGQEEEASGKYWCDICEKETNPKEWFYTCKNQQASLHTMCVLGDCTGLMPRSVAKLWGKPTEVVLNNSVTRPFCIWCKSRCMYPIKLKLLGTSGTYACSLECAFYFIIILIDSLPLSVDLPNAGALVHVYTVLVTHGGVEMGQGLHTKVAQVSASAFNIPLSSVFVSETSTGKVIDFLRTERTITVKQCITSVVTHISPSFCLRHEEGDLTGFPDISTTAAPSVFDTFAYETKITVCSRTYTSTVLNYIYTLQMKLRTDYETKNWLSLTKLHSPVNSIFNILLQHLEHLGTAVYLIFIIQCTNATARAPWDSCVLNIQYTIYKCNS</sequence>
<feature type="domain" description="DC1" evidence="2">
    <location>
        <begin position="250"/>
        <end position="291"/>
    </location>
</feature>
<evidence type="ECO:0000256" key="1">
    <source>
        <dbReference type="ARBA" id="ARBA00022737"/>
    </source>
</evidence>
<dbReference type="InterPro" id="IPR053192">
    <property type="entry name" value="Vacuole_Formation_Reg"/>
</dbReference>
<feature type="domain" description="DC1" evidence="2">
    <location>
        <begin position="386"/>
        <end position="436"/>
    </location>
</feature>
<organism evidence="5 6">
    <name type="scientific">Brassica napus</name>
    <name type="common">Rape</name>
    <dbReference type="NCBI Taxonomy" id="3708"/>
    <lineage>
        <taxon>Eukaryota</taxon>
        <taxon>Viridiplantae</taxon>
        <taxon>Streptophyta</taxon>
        <taxon>Embryophyta</taxon>
        <taxon>Tracheophyta</taxon>
        <taxon>Spermatophyta</taxon>
        <taxon>Magnoliopsida</taxon>
        <taxon>eudicotyledons</taxon>
        <taxon>Gunneridae</taxon>
        <taxon>Pentapetalae</taxon>
        <taxon>rosids</taxon>
        <taxon>malvids</taxon>
        <taxon>Brassicales</taxon>
        <taxon>Brassicaceae</taxon>
        <taxon>Brassiceae</taxon>
        <taxon>Brassica</taxon>
    </lineage>
</organism>
<accession>A0A078G6F6</accession>
<dbReference type="STRING" id="3708.A0A078G6F6"/>
<dbReference type="InterPro" id="IPR054483">
    <property type="entry name" value="DC1-like_CT"/>
</dbReference>
<proteinExistence type="predicted"/>
<feature type="domain" description="DC1" evidence="2">
    <location>
        <begin position="97"/>
        <end position="140"/>
    </location>
</feature>
<evidence type="ECO:0000259" key="3">
    <source>
        <dbReference type="Pfam" id="PF20256"/>
    </source>
</evidence>
<name>A0A078G6F6_BRANA</name>
<feature type="domain" description="Aldehyde oxidase/xanthine dehydrogenase second molybdopterin binding" evidence="3">
    <location>
        <begin position="680"/>
        <end position="735"/>
    </location>
</feature>
<dbReference type="InterPro" id="IPR046349">
    <property type="entry name" value="C1-like_sf"/>
</dbReference>
<dbReference type="GO" id="GO:0016491">
    <property type="term" value="F:oxidoreductase activity"/>
    <property type="evidence" value="ECO:0007669"/>
    <property type="project" value="InterPro"/>
</dbReference>
<evidence type="ECO:0000259" key="2">
    <source>
        <dbReference type="Pfam" id="PF03107"/>
    </source>
</evidence>
<dbReference type="EMBL" id="LK032127">
    <property type="protein sequence ID" value="CDY22035.1"/>
    <property type="molecule type" value="Genomic_DNA"/>
</dbReference>
<keyword evidence="1" id="KW-0677">Repeat</keyword>
<dbReference type="Proteomes" id="UP000028999">
    <property type="component" value="Unassembled WGS sequence"/>
</dbReference>
<dbReference type="Pfam" id="PF03107">
    <property type="entry name" value="C1_2"/>
    <property type="match status" value="6"/>
</dbReference>
<dbReference type="AlphaFoldDB" id="A0A078G6F6"/>
<feature type="domain" description="DC1" evidence="2">
    <location>
        <begin position="553"/>
        <end position="601"/>
    </location>
</feature>
<dbReference type="Gene3D" id="3.30.365.10">
    <property type="entry name" value="Aldehyde oxidase/xanthine dehydrogenase, molybdopterin binding domain"/>
    <property type="match status" value="1"/>
</dbReference>